<dbReference type="GO" id="GO:0016787">
    <property type="term" value="F:hydrolase activity"/>
    <property type="evidence" value="ECO:0007669"/>
    <property type="project" value="UniProtKB-KW"/>
</dbReference>
<sequence length="286" mass="30974">MTSPDGLRHYRIMMAVPPGPPPPGGFPVVYVLDGNAFFGTMVDAVRLEAFMAHYSPAVVVGLGYDTPSPIAIAERNYDYTPPTGPAPEFDERNPERRAGGAEEFTRFLTGAIMPEVARRAAVDPTRRVLFGHSYGGLYAAYAYLQHPGLFRAVIAASPSLWYHHFHVLETLAGPGQHPAPTGRLLVTVGENEQKPSPEEIAALGPRRVAMLEALRQVDSARRFTQTLRAQGADATFTLFADETHPSVVPAAISRAVRFALAPAETHPEGVHRPGPPPANPSQETNR</sequence>
<proteinExistence type="inferred from homology"/>
<dbReference type="Pfam" id="PF00756">
    <property type="entry name" value="Esterase"/>
    <property type="match status" value="1"/>
</dbReference>
<feature type="region of interest" description="Disordered" evidence="3">
    <location>
        <begin position="263"/>
        <end position="286"/>
    </location>
</feature>
<dbReference type="InterPro" id="IPR052558">
    <property type="entry name" value="Siderophore_Hydrolase_D"/>
</dbReference>
<dbReference type="Gene3D" id="3.40.50.1820">
    <property type="entry name" value="alpha/beta hydrolase"/>
    <property type="match status" value="1"/>
</dbReference>
<dbReference type="PANTHER" id="PTHR40841">
    <property type="entry name" value="SIDEROPHORE TRIACETYLFUSARININE C ESTERASE"/>
    <property type="match status" value="1"/>
</dbReference>
<name>A0ABT0BHS4_9SPHN</name>
<dbReference type="Proteomes" id="UP001162881">
    <property type="component" value="Unassembled WGS sequence"/>
</dbReference>
<keyword evidence="5" id="KW-1185">Reference proteome</keyword>
<evidence type="ECO:0000256" key="3">
    <source>
        <dbReference type="SAM" id="MobiDB-lite"/>
    </source>
</evidence>
<dbReference type="PANTHER" id="PTHR40841:SF2">
    <property type="entry name" value="SIDEROPHORE-DEGRADING ESTERASE (EUROFUNG)"/>
    <property type="match status" value="1"/>
</dbReference>
<evidence type="ECO:0000313" key="4">
    <source>
        <dbReference type="EMBL" id="MCJ2184274.1"/>
    </source>
</evidence>
<gene>
    <name evidence="4" type="ORF">MTR62_16480</name>
</gene>
<organism evidence="4 5">
    <name type="scientific">Novosphingobium organovorum</name>
    <dbReference type="NCBI Taxonomy" id="2930092"/>
    <lineage>
        <taxon>Bacteria</taxon>
        <taxon>Pseudomonadati</taxon>
        <taxon>Pseudomonadota</taxon>
        <taxon>Alphaproteobacteria</taxon>
        <taxon>Sphingomonadales</taxon>
        <taxon>Sphingomonadaceae</taxon>
        <taxon>Novosphingobium</taxon>
    </lineage>
</organism>
<dbReference type="EMBL" id="JALHLF010000088">
    <property type="protein sequence ID" value="MCJ2184274.1"/>
    <property type="molecule type" value="Genomic_DNA"/>
</dbReference>
<evidence type="ECO:0000256" key="2">
    <source>
        <dbReference type="ARBA" id="ARBA00022801"/>
    </source>
</evidence>
<dbReference type="SUPFAM" id="SSF53474">
    <property type="entry name" value="alpha/beta-Hydrolases"/>
    <property type="match status" value="1"/>
</dbReference>
<evidence type="ECO:0000256" key="1">
    <source>
        <dbReference type="ARBA" id="ARBA00005622"/>
    </source>
</evidence>
<protein>
    <submittedName>
        <fullName evidence="4">Alpha/beta hydrolase-fold protein</fullName>
    </submittedName>
</protein>
<keyword evidence="2 4" id="KW-0378">Hydrolase</keyword>
<evidence type="ECO:0000313" key="5">
    <source>
        <dbReference type="Proteomes" id="UP001162881"/>
    </source>
</evidence>
<comment type="caution">
    <text evidence="4">The sequence shown here is derived from an EMBL/GenBank/DDBJ whole genome shotgun (WGS) entry which is preliminary data.</text>
</comment>
<dbReference type="InterPro" id="IPR029058">
    <property type="entry name" value="AB_hydrolase_fold"/>
</dbReference>
<dbReference type="RefSeq" id="WP_244022949.1">
    <property type="nucleotide sequence ID" value="NZ_JALHLF010000088.1"/>
</dbReference>
<reference evidence="4" key="1">
    <citation type="submission" date="2022-03" db="EMBL/GenBank/DDBJ databases">
        <title>Identification of a novel bacterium isolated from mangrove sediments.</title>
        <authorList>
            <person name="Pan X."/>
        </authorList>
    </citation>
    <scope>NUCLEOTIDE SEQUENCE</scope>
    <source>
        <strain evidence="4">B1949</strain>
    </source>
</reference>
<accession>A0ABT0BHS4</accession>
<comment type="similarity">
    <text evidence="1">Belongs to the esterase D family.</text>
</comment>
<dbReference type="InterPro" id="IPR000801">
    <property type="entry name" value="Esterase-like"/>
</dbReference>